<dbReference type="GO" id="GO:0003899">
    <property type="term" value="F:DNA-directed RNA polymerase activity"/>
    <property type="evidence" value="ECO:0007669"/>
    <property type="project" value="InterPro"/>
</dbReference>
<dbReference type="SMART" id="SM00661">
    <property type="entry name" value="RPOL9"/>
    <property type="match status" value="1"/>
</dbReference>
<proteinExistence type="predicted"/>
<dbReference type="Pfam" id="PF01096">
    <property type="entry name" value="Zn_ribbon_TFIIS"/>
    <property type="match status" value="1"/>
</dbReference>
<dbReference type="EMBL" id="JACYCF010000001">
    <property type="protein sequence ID" value="KAF8761838.1"/>
    <property type="molecule type" value="Genomic_DNA"/>
</dbReference>
<dbReference type="InterPro" id="IPR001222">
    <property type="entry name" value="Znf_TFIIS"/>
</dbReference>
<evidence type="ECO:0000256" key="2">
    <source>
        <dbReference type="ARBA" id="ARBA00022771"/>
    </source>
</evidence>
<dbReference type="Gene3D" id="2.20.25.10">
    <property type="match status" value="1"/>
</dbReference>
<dbReference type="Proteomes" id="UP000650582">
    <property type="component" value="Unassembled WGS sequence"/>
</dbReference>
<evidence type="ECO:0000256" key="3">
    <source>
        <dbReference type="ARBA" id="ARBA00022833"/>
    </source>
</evidence>
<keyword evidence="5" id="KW-0240">DNA-directed RNA polymerase</keyword>
<dbReference type="InterPro" id="IPR001529">
    <property type="entry name" value="Zn_ribbon_RPB9"/>
</dbReference>
<dbReference type="SUPFAM" id="SSF57783">
    <property type="entry name" value="Zinc beta-ribbon"/>
    <property type="match status" value="1"/>
</dbReference>
<dbReference type="EMBL" id="JACYCC010000410">
    <property type="protein sequence ID" value="KAF8666218.1"/>
    <property type="molecule type" value="Genomic_DNA"/>
</dbReference>
<dbReference type="GO" id="GO:0005736">
    <property type="term" value="C:RNA polymerase I complex"/>
    <property type="evidence" value="ECO:0007669"/>
    <property type="project" value="TreeGrafter"/>
</dbReference>
<dbReference type="GO" id="GO:0055029">
    <property type="term" value="C:nuclear DNA-directed RNA polymerase complex"/>
    <property type="evidence" value="ECO:0007669"/>
    <property type="project" value="UniProtKB-ARBA"/>
</dbReference>
<dbReference type="Proteomes" id="UP000614334">
    <property type="component" value="Unassembled WGS sequence"/>
</dbReference>
<keyword evidence="5" id="KW-0804">Transcription</keyword>
<dbReference type="PANTHER" id="PTHR11239">
    <property type="entry name" value="DNA-DIRECTED RNA POLYMERASE"/>
    <property type="match status" value="1"/>
</dbReference>
<organism evidence="5 7">
    <name type="scientific">Rhizoctonia solani</name>
    <dbReference type="NCBI Taxonomy" id="456999"/>
    <lineage>
        <taxon>Eukaryota</taxon>
        <taxon>Fungi</taxon>
        <taxon>Dikarya</taxon>
        <taxon>Basidiomycota</taxon>
        <taxon>Agaricomycotina</taxon>
        <taxon>Agaricomycetes</taxon>
        <taxon>Cantharellales</taxon>
        <taxon>Ceratobasidiaceae</taxon>
        <taxon>Rhizoctonia</taxon>
    </lineage>
</organism>
<protein>
    <submittedName>
        <fullName evidence="5">DNA-directed RNA polymerase subunit beta</fullName>
    </submittedName>
</protein>
<keyword evidence="1" id="KW-0479">Metal-binding</keyword>
<keyword evidence="2" id="KW-0863">Zinc-finger</keyword>
<accession>A0A8H7GZR8</accession>
<dbReference type="GO" id="GO:0003676">
    <property type="term" value="F:nucleic acid binding"/>
    <property type="evidence" value="ECO:0007669"/>
    <property type="project" value="InterPro"/>
</dbReference>
<evidence type="ECO:0000313" key="5">
    <source>
        <dbReference type="EMBL" id="KAF8666218.1"/>
    </source>
</evidence>
<comment type="caution">
    <text evidence="5">The sequence shown here is derived from an EMBL/GenBank/DDBJ whole genome shotgun (WGS) entry which is preliminary data.</text>
</comment>
<gene>
    <name evidence="6" type="ORF">RHS01_00333</name>
    <name evidence="5" type="ORF">RHS04_09711</name>
</gene>
<dbReference type="AlphaFoldDB" id="A0A8H7GZR8"/>
<dbReference type="GO" id="GO:0006363">
    <property type="term" value="P:termination of RNA polymerase I transcription"/>
    <property type="evidence" value="ECO:0007669"/>
    <property type="project" value="TreeGrafter"/>
</dbReference>
<evidence type="ECO:0000313" key="7">
    <source>
        <dbReference type="Proteomes" id="UP000650582"/>
    </source>
</evidence>
<keyword evidence="3" id="KW-0862">Zinc</keyword>
<sequence>MPAKVEPPRAHRIGSLLFCPTCGTLLDLPGEDAPHVKCEQCGHLEPASSYENHQVETRSRPDAFPSVLQLKRTTQTKEHLDANVKTKTAETCPKCGHKEALSQERQLRSADEGMSQPGMPTWMAYQQLGSAAGPRYMPSTKQRRAAQYTGEDRHDDFMWPRDVFGETVGDI</sequence>
<evidence type="ECO:0000259" key="4">
    <source>
        <dbReference type="SMART" id="SM00661"/>
    </source>
</evidence>
<feature type="domain" description="DNA-directed RNA polymerase II subunit RPB9-like zinc ribbon" evidence="4">
    <location>
        <begin position="17"/>
        <end position="67"/>
    </location>
</feature>
<evidence type="ECO:0000313" key="6">
    <source>
        <dbReference type="EMBL" id="KAF8761838.1"/>
    </source>
</evidence>
<reference evidence="5" key="1">
    <citation type="submission" date="2020-09" db="EMBL/GenBank/DDBJ databases">
        <title>Comparative genome analyses of four rice-infecting Rhizoctonia solani isolates reveal extensive enrichment of homogalacturonan modification genes.</title>
        <authorList>
            <person name="Lee D.-Y."/>
            <person name="Jeon J."/>
            <person name="Kim K.-T."/>
            <person name="Cheong K."/>
            <person name="Song H."/>
            <person name="Choi G."/>
            <person name="Ko J."/>
            <person name="Opiyo S.O."/>
            <person name="Zuo S."/>
            <person name="Madhav S."/>
            <person name="Lee Y.-H."/>
            <person name="Wang G.-L."/>
        </authorList>
    </citation>
    <scope>NUCLEOTIDE SEQUENCE</scope>
    <source>
        <strain evidence="6">AG1-IA B2</strain>
        <strain evidence="5">AG1-IA YN-7</strain>
    </source>
</reference>
<name>A0A8H7GZR8_9AGAM</name>
<dbReference type="PANTHER" id="PTHR11239:SF14">
    <property type="entry name" value="DNA-DIRECTED RNA POLYMERASE I SUBUNIT RPA12"/>
    <property type="match status" value="1"/>
</dbReference>
<evidence type="ECO:0000256" key="1">
    <source>
        <dbReference type="ARBA" id="ARBA00022723"/>
    </source>
</evidence>
<dbReference type="InterPro" id="IPR012164">
    <property type="entry name" value="Rpa12/Rpb9/Rpc10/TFS"/>
</dbReference>
<dbReference type="GO" id="GO:0008270">
    <property type="term" value="F:zinc ion binding"/>
    <property type="evidence" value="ECO:0007669"/>
    <property type="project" value="UniProtKB-KW"/>
</dbReference>